<dbReference type="PANTHER" id="PTHR11138:SF5">
    <property type="entry name" value="METHIONYL-TRNA FORMYLTRANSFERASE, MITOCHONDRIAL"/>
    <property type="match status" value="1"/>
</dbReference>
<dbReference type="GO" id="GO:0005829">
    <property type="term" value="C:cytosol"/>
    <property type="evidence" value="ECO:0007669"/>
    <property type="project" value="TreeGrafter"/>
</dbReference>
<dbReference type="Proteomes" id="UP000326287">
    <property type="component" value="Chromosome"/>
</dbReference>
<reference evidence="2 3" key="1">
    <citation type="submission" date="2019-02" db="EMBL/GenBank/DDBJ databases">
        <authorList>
            <person name="Li S.-H."/>
        </authorList>
    </citation>
    <scope>NUCLEOTIDE SEQUENCE [LARGE SCALE GENOMIC DNA]</scope>
    <source>
        <strain evidence="2 3">IMCC14385</strain>
    </source>
</reference>
<dbReference type="EMBL" id="CP036422">
    <property type="protein sequence ID" value="QFU75496.1"/>
    <property type="molecule type" value="Genomic_DNA"/>
</dbReference>
<sequence length="237" mass="25423">MKLVILSNHDVASYHALSLLLPRLQEHEIQLMLSSAVGGKKRRAQPLEDLKAIEQDISFDALKPLIAGEAIVENAINAEAAVANMQALAPDLIISIRYGGILKNDIISIPRCGVINLHSGKLPEYRGVMATFWAMLNGENEITATLHYISDGTIDTGGVIAEAAVAVNYQASYLENVLSVYPGGCKLICDAVEAFARGEALEGKIQQGDGGYYTFPEESDLAAFSAKGLSLFTAETQ</sequence>
<dbReference type="KEGG" id="halc:EY643_07425"/>
<keyword evidence="2" id="KW-0808">Transferase</keyword>
<dbReference type="SUPFAM" id="SSF53328">
    <property type="entry name" value="Formyltransferase"/>
    <property type="match status" value="1"/>
</dbReference>
<dbReference type="PANTHER" id="PTHR11138">
    <property type="entry name" value="METHIONYL-TRNA FORMYLTRANSFERASE"/>
    <property type="match status" value="1"/>
</dbReference>
<keyword evidence="3" id="KW-1185">Reference proteome</keyword>
<evidence type="ECO:0000259" key="1">
    <source>
        <dbReference type="Pfam" id="PF00551"/>
    </source>
</evidence>
<dbReference type="InterPro" id="IPR036477">
    <property type="entry name" value="Formyl_transf_N_sf"/>
</dbReference>
<dbReference type="RefSeq" id="WP_152661603.1">
    <property type="nucleotide sequence ID" value="NZ_CP036422.1"/>
</dbReference>
<name>A0A5P9NIZ9_9GAMM</name>
<gene>
    <name evidence="2" type="ORF">EY643_07425</name>
</gene>
<protein>
    <submittedName>
        <fullName evidence="2">Formyl transferase</fullName>
    </submittedName>
</protein>
<dbReference type="CDD" id="cd08653">
    <property type="entry name" value="FMT_core_like_3"/>
    <property type="match status" value="1"/>
</dbReference>
<dbReference type="OrthoDB" id="467573at2"/>
<evidence type="ECO:0000313" key="2">
    <source>
        <dbReference type="EMBL" id="QFU75496.1"/>
    </source>
</evidence>
<dbReference type="GO" id="GO:0004479">
    <property type="term" value="F:methionyl-tRNA formyltransferase activity"/>
    <property type="evidence" value="ECO:0007669"/>
    <property type="project" value="TreeGrafter"/>
</dbReference>
<feature type="domain" description="Formyl transferase N-terminal" evidence="1">
    <location>
        <begin position="63"/>
        <end position="169"/>
    </location>
</feature>
<dbReference type="AlphaFoldDB" id="A0A5P9NIZ9"/>
<evidence type="ECO:0000313" key="3">
    <source>
        <dbReference type="Proteomes" id="UP000326287"/>
    </source>
</evidence>
<proteinExistence type="predicted"/>
<dbReference type="Gene3D" id="3.40.50.170">
    <property type="entry name" value="Formyl transferase, N-terminal domain"/>
    <property type="match status" value="1"/>
</dbReference>
<dbReference type="Pfam" id="PF00551">
    <property type="entry name" value="Formyl_trans_N"/>
    <property type="match status" value="1"/>
</dbReference>
<dbReference type="InterPro" id="IPR002376">
    <property type="entry name" value="Formyl_transf_N"/>
</dbReference>
<organism evidence="2 3">
    <name type="scientific">Halioglobus maricola</name>
    <dbReference type="NCBI Taxonomy" id="2601894"/>
    <lineage>
        <taxon>Bacteria</taxon>
        <taxon>Pseudomonadati</taxon>
        <taxon>Pseudomonadota</taxon>
        <taxon>Gammaproteobacteria</taxon>
        <taxon>Cellvibrionales</taxon>
        <taxon>Halieaceae</taxon>
        <taxon>Halioglobus</taxon>
    </lineage>
</organism>
<accession>A0A5P9NIZ9</accession>